<dbReference type="GO" id="GO:0008168">
    <property type="term" value="F:methyltransferase activity"/>
    <property type="evidence" value="ECO:0007669"/>
    <property type="project" value="UniProtKB-KW"/>
</dbReference>
<dbReference type="OrthoDB" id="3647at2759"/>
<evidence type="ECO:0000313" key="1">
    <source>
        <dbReference type="EMBL" id="ESK90984.1"/>
    </source>
</evidence>
<keyword evidence="1" id="KW-0489">Methyltransferase</keyword>
<proteinExistence type="predicted"/>
<evidence type="ECO:0000313" key="2">
    <source>
        <dbReference type="Proteomes" id="UP000017559"/>
    </source>
</evidence>
<dbReference type="AlphaFoldDB" id="V2YH02"/>
<protein>
    <submittedName>
        <fullName evidence="1">Hexaprenyldihydroxybenzoate methyltransferase</fullName>
    </submittedName>
</protein>
<sequence>MSIMSPVRDICKVLKGEPEELHGGIFDVVVCSMVYHHFDPAILLDTTKILASSIRQDRHLAIVDNKPINLPLPTSTTAICPSTPSGNRVASRAPRWRDFSLMLAFHRSPIITSPNLNVVMEYISGSF</sequence>
<organism evidence="1 2">
    <name type="scientific">Moniliophthora roreri (strain MCA 2997)</name>
    <name type="common">Cocoa frosty pod rot fungus</name>
    <name type="synonym">Crinipellis roreri</name>
    <dbReference type="NCBI Taxonomy" id="1381753"/>
    <lineage>
        <taxon>Eukaryota</taxon>
        <taxon>Fungi</taxon>
        <taxon>Dikarya</taxon>
        <taxon>Basidiomycota</taxon>
        <taxon>Agaricomycotina</taxon>
        <taxon>Agaricomycetes</taxon>
        <taxon>Agaricomycetidae</taxon>
        <taxon>Agaricales</taxon>
        <taxon>Marasmiineae</taxon>
        <taxon>Marasmiaceae</taxon>
        <taxon>Moniliophthora</taxon>
    </lineage>
</organism>
<dbReference type="EMBL" id="AWSO01000393">
    <property type="protein sequence ID" value="ESK90984.1"/>
    <property type="molecule type" value="Genomic_DNA"/>
</dbReference>
<accession>V2YH02</accession>
<dbReference type="HOGENOM" id="CLU_1971110_0_0_1"/>
<keyword evidence="2" id="KW-1185">Reference proteome</keyword>
<name>V2YH02_MONRO</name>
<dbReference type="KEGG" id="mrr:Moror_16382"/>
<gene>
    <name evidence="1" type="ORF">Moror_16382</name>
</gene>
<dbReference type="SUPFAM" id="SSF53335">
    <property type="entry name" value="S-adenosyl-L-methionine-dependent methyltransferases"/>
    <property type="match status" value="1"/>
</dbReference>
<dbReference type="Proteomes" id="UP000017559">
    <property type="component" value="Unassembled WGS sequence"/>
</dbReference>
<dbReference type="InterPro" id="IPR029063">
    <property type="entry name" value="SAM-dependent_MTases_sf"/>
</dbReference>
<keyword evidence="1" id="KW-0808">Transferase</keyword>
<dbReference type="GO" id="GO:0032259">
    <property type="term" value="P:methylation"/>
    <property type="evidence" value="ECO:0007669"/>
    <property type="project" value="UniProtKB-KW"/>
</dbReference>
<comment type="caution">
    <text evidence="1">The sequence shown here is derived from an EMBL/GenBank/DDBJ whole genome shotgun (WGS) entry which is preliminary data.</text>
</comment>
<reference evidence="1 2" key="1">
    <citation type="journal article" date="2014" name="BMC Genomics">
        <title>Genome and secretome analysis of the hemibiotrophic fungal pathogen, Moniliophthora roreri, which causes frosty pod rot disease of cacao: mechanisms of the biotrophic and necrotrophic phases.</title>
        <authorList>
            <person name="Meinhardt L.W."/>
            <person name="Costa G.G.L."/>
            <person name="Thomazella D.P.T."/>
            <person name="Teixeira P.J.P.L."/>
            <person name="Carazzolle M.F."/>
            <person name="Schuster S.C."/>
            <person name="Carlson J.E."/>
            <person name="Guiltinan M.J."/>
            <person name="Mieczkowski P."/>
            <person name="Farmer A."/>
            <person name="Ramaraj T."/>
            <person name="Crozier J."/>
            <person name="Davis R.E."/>
            <person name="Shao J."/>
            <person name="Melnick R.L."/>
            <person name="Pereira G.A.G."/>
            <person name="Bailey B.A."/>
        </authorList>
    </citation>
    <scope>NUCLEOTIDE SEQUENCE [LARGE SCALE GENOMIC DNA]</scope>
    <source>
        <strain evidence="1 2">MCA 2997</strain>
    </source>
</reference>